<keyword evidence="9" id="KW-1185">Reference proteome</keyword>
<feature type="transmembrane region" description="Helical" evidence="6">
    <location>
        <begin position="473"/>
        <end position="493"/>
    </location>
</feature>
<keyword evidence="8" id="KW-0675">Receptor</keyword>
<keyword evidence="5" id="KW-0325">Glycoprotein</keyword>
<dbReference type="GO" id="GO:0016020">
    <property type="term" value="C:membrane"/>
    <property type="evidence" value="ECO:0007669"/>
    <property type="project" value="UniProtKB-SubCell"/>
</dbReference>
<dbReference type="GO" id="GO:0030247">
    <property type="term" value="F:polysaccharide binding"/>
    <property type="evidence" value="ECO:0007669"/>
    <property type="project" value="InterPro"/>
</dbReference>
<evidence type="ECO:0000256" key="6">
    <source>
        <dbReference type="SAM" id="Phobius"/>
    </source>
</evidence>
<feature type="domain" description="Wall-associated receptor kinase C-terminal" evidence="7">
    <location>
        <begin position="370"/>
        <end position="452"/>
    </location>
</feature>
<keyword evidence="8" id="KW-0808">Transferase</keyword>
<keyword evidence="6" id="KW-0472">Membrane</keyword>
<dbReference type="SMART" id="SM00205">
    <property type="entry name" value="THN"/>
    <property type="match status" value="1"/>
</dbReference>
<organism evidence="8 9">
    <name type="scientific">Rosa chinensis</name>
    <name type="common">China rose</name>
    <dbReference type="NCBI Taxonomy" id="74649"/>
    <lineage>
        <taxon>Eukaryota</taxon>
        <taxon>Viridiplantae</taxon>
        <taxon>Streptophyta</taxon>
        <taxon>Embryophyta</taxon>
        <taxon>Tracheophyta</taxon>
        <taxon>Spermatophyta</taxon>
        <taxon>Magnoliopsida</taxon>
        <taxon>eudicotyledons</taxon>
        <taxon>Gunneridae</taxon>
        <taxon>Pentapetalae</taxon>
        <taxon>rosids</taxon>
        <taxon>fabids</taxon>
        <taxon>Rosales</taxon>
        <taxon>Rosaceae</taxon>
        <taxon>Rosoideae</taxon>
        <taxon>Rosoideae incertae sedis</taxon>
        <taxon>Rosa</taxon>
    </lineage>
</organism>
<keyword evidence="6" id="KW-0812">Transmembrane</keyword>
<accession>A0A2P6P3T5</accession>
<dbReference type="PROSITE" id="PS51367">
    <property type="entry name" value="THAUMATIN_2"/>
    <property type="match status" value="1"/>
</dbReference>
<dbReference type="SUPFAM" id="SSF49870">
    <property type="entry name" value="Osmotin, thaumatin-like protein"/>
    <property type="match status" value="1"/>
</dbReference>
<evidence type="ECO:0000256" key="5">
    <source>
        <dbReference type="ARBA" id="ARBA00023180"/>
    </source>
</evidence>
<dbReference type="GO" id="GO:0005576">
    <property type="term" value="C:extracellular region"/>
    <property type="evidence" value="ECO:0007669"/>
    <property type="project" value="UniProtKB-SubCell"/>
</dbReference>
<evidence type="ECO:0000313" key="9">
    <source>
        <dbReference type="Proteomes" id="UP000238479"/>
    </source>
</evidence>
<evidence type="ECO:0000259" key="7">
    <source>
        <dbReference type="Pfam" id="PF14380"/>
    </source>
</evidence>
<comment type="similarity">
    <text evidence="2">Belongs to the thaumatin family.</text>
</comment>
<dbReference type="InterPro" id="IPR037176">
    <property type="entry name" value="Osmotin/thaumatin-like_sf"/>
</dbReference>
<keyword evidence="6" id="KW-1133">Transmembrane helix</keyword>
<evidence type="ECO:0000256" key="4">
    <source>
        <dbReference type="ARBA" id="ARBA00023157"/>
    </source>
</evidence>
<comment type="subcellular location">
    <subcellularLocation>
        <location evidence="1">Secreted</location>
    </subcellularLocation>
</comment>
<keyword evidence="8" id="KW-0418">Kinase</keyword>
<dbReference type="InterPro" id="IPR032872">
    <property type="entry name" value="WAK_assoc_C"/>
</dbReference>
<dbReference type="PANTHER" id="PTHR31048">
    <property type="entry name" value="OS03G0233200 PROTEIN"/>
    <property type="match status" value="1"/>
</dbReference>
<dbReference type="FunFam" id="2.60.110.10:FF:000001">
    <property type="entry name" value="THAUMATIN-LIKE PROTEIN 1"/>
    <property type="match status" value="1"/>
</dbReference>
<gene>
    <name evidence="8" type="ORF">RchiOBHm_Chr7g0185841</name>
</gene>
<proteinExistence type="inferred from homology"/>
<protein>
    <submittedName>
        <fullName evidence="8">Putative thaumatin, wall-associated receptor kinase</fullName>
    </submittedName>
</protein>
<dbReference type="InterPro" id="IPR017949">
    <property type="entry name" value="Thaumatin_CS"/>
</dbReference>
<name>A0A2P6P3T5_ROSCH</name>
<evidence type="ECO:0000256" key="3">
    <source>
        <dbReference type="ARBA" id="ARBA00022525"/>
    </source>
</evidence>
<dbReference type="Gramene" id="PRQ16588">
    <property type="protein sequence ID" value="PRQ16588"/>
    <property type="gene ID" value="RchiOBHm_Chr7g0185841"/>
</dbReference>
<evidence type="ECO:0000256" key="2">
    <source>
        <dbReference type="ARBA" id="ARBA00010607"/>
    </source>
</evidence>
<evidence type="ECO:0000313" key="8">
    <source>
        <dbReference type="EMBL" id="PRQ16588.1"/>
    </source>
</evidence>
<evidence type="ECO:0000256" key="1">
    <source>
        <dbReference type="ARBA" id="ARBA00004613"/>
    </source>
</evidence>
<keyword evidence="4" id="KW-1015">Disulfide bond</keyword>
<dbReference type="Gene3D" id="2.60.110.10">
    <property type="entry name" value="Thaumatin"/>
    <property type="match status" value="1"/>
</dbReference>
<dbReference type="GO" id="GO:0004674">
    <property type="term" value="F:protein serine/threonine kinase activity"/>
    <property type="evidence" value="ECO:0007669"/>
    <property type="project" value="UniProtKB-EC"/>
</dbReference>
<comment type="caution">
    <text evidence="8">The sequence shown here is derived from an EMBL/GenBank/DDBJ whole genome shotgun (WGS) entry which is preliminary data.</text>
</comment>
<dbReference type="Pfam" id="PF00314">
    <property type="entry name" value="Thaumatin"/>
    <property type="match status" value="1"/>
</dbReference>
<dbReference type="EMBL" id="PDCK01000045">
    <property type="protein sequence ID" value="PRQ16588.1"/>
    <property type="molecule type" value="Genomic_DNA"/>
</dbReference>
<dbReference type="Pfam" id="PF14380">
    <property type="entry name" value="WAK_assoc"/>
    <property type="match status" value="1"/>
</dbReference>
<reference evidence="8 9" key="1">
    <citation type="journal article" date="2018" name="Nat. Genet.">
        <title>The Rosa genome provides new insights in the design of modern roses.</title>
        <authorList>
            <person name="Bendahmane M."/>
        </authorList>
    </citation>
    <scope>NUCLEOTIDE SEQUENCE [LARGE SCALE GENOMIC DNA]</scope>
    <source>
        <strain evidence="9">cv. Old Blush</strain>
    </source>
</reference>
<sequence>MVNKCEYAVWPGILSYPGAPPFPTAGFALQNGETMTLIAPASWRGRLWGRTLCTDDSTGNFSCVTGDCGSGKQECSGSSAPPATLAEFTLGGAGSPDVFDVSLVDGYNLPMLVVPQGGTGTNCNNTGCVVDLNGVCPKELQVTSAAGREVVGCKSACGAFQEPQYCCTGAYATPETCKPSSYSQIFKNACPLAYSYAYDDKTSTSTCANANYTITFCPSPNTRLPSLQPEDDPQYTLCKQPFNCGNLTNISYSFWGGSIRPQECGRLGFELTNCENETQLPHIVIEKLDFHVSNINSQDLLHTMTIARSDLWDSPCTDLLVNTTLDYNRFSYVPTVRNLTLYYGCLPQNESVLNNFTCTAKETNISYYVDDSLARVDVPGRPTCSTKIIVPIFWEGFDVMPDNATEEVEKVLKQGFQVEYSADWDLCRSCMNSKGTCGSNATTDSFLCLCGDRPSNSTCPIVHGTKFNWKTKVFIGVAATIAGSCILLFVILFRWTSLIRGNDNEDAAEAFIQNIGPLAV</sequence>
<dbReference type="CDD" id="cd09218">
    <property type="entry name" value="TLP-PA"/>
    <property type="match status" value="1"/>
</dbReference>
<dbReference type="PROSITE" id="PS00316">
    <property type="entry name" value="THAUMATIN_1"/>
    <property type="match status" value="1"/>
</dbReference>
<keyword evidence="3" id="KW-0964">Secreted</keyword>
<dbReference type="Proteomes" id="UP000238479">
    <property type="component" value="Chromosome 7"/>
</dbReference>
<dbReference type="InterPro" id="IPR001938">
    <property type="entry name" value="Thaumatin"/>
</dbReference>
<dbReference type="AlphaFoldDB" id="A0A2P6P3T5"/>
<dbReference type="PRINTS" id="PR00347">
    <property type="entry name" value="THAUMATIN"/>
</dbReference>